<feature type="signal peptide" evidence="1">
    <location>
        <begin position="1"/>
        <end position="21"/>
    </location>
</feature>
<proteinExistence type="predicted"/>
<keyword evidence="1" id="KW-0732">Signal</keyword>
<dbReference type="EMBL" id="VDFU01000002">
    <property type="protein sequence ID" value="TNC52362.1"/>
    <property type="molecule type" value="Genomic_DNA"/>
</dbReference>
<evidence type="ECO:0000313" key="3">
    <source>
        <dbReference type="Proteomes" id="UP000305887"/>
    </source>
</evidence>
<evidence type="ECO:0000256" key="1">
    <source>
        <dbReference type="SAM" id="SignalP"/>
    </source>
</evidence>
<protein>
    <recommendedName>
        <fullName evidence="4">DUF11 domain-containing protein</fullName>
    </recommendedName>
</protein>
<reference evidence="2 3" key="1">
    <citation type="submission" date="2019-06" db="EMBL/GenBank/DDBJ databases">
        <title>YIM 131921 draft genome.</title>
        <authorList>
            <person name="Jiang L."/>
        </authorList>
    </citation>
    <scope>NUCLEOTIDE SEQUENCE [LARGE SCALE GENOMIC DNA]</scope>
    <source>
        <strain evidence="2 3">YIM 131921</strain>
    </source>
</reference>
<keyword evidence="3" id="KW-1185">Reference proteome</keyword>
<gene>
    <name evidence="2" type="ORF">FHG66_02135</name>
</gene>
<comment type="caution">
    <text evidence="2">The sequence shown here is derived from an EMBL/GenBank/DDBJ whole genome shotgun (WGS) entry which is preliminary data.</text>
</comment>
<dbReference type="RefSeq" id="WP_139075046.1">
    <property type="nucleotide sequence ID" value="NZ_VDFU01000002.1"/>
</dbReference>
<sequence>MTSMRLLATALAALMAFPLHAQDAAPAPAAPPAATEGVQAGLRIEVLKPTLDESGQPVLDASGQPVLGFQPVAYDLSLLPGDEFRYIAELVNDGPDAEAIEIGLDVPSASRLLPETVVASTDAVFELGSTTDATLRLPLFVEVDGASVPNPEWAATPERFDRLYARIQRIPSEQTATVTYHLVVR</sequence>
<organism evidence="2 3">
    <name type="scientific">Rubellimicrobium rubrum</name>
    <dbReference type="NCBI Taxonomy" id="2585369"/>
    <lineage>
        <taxon>Bacteria</taxon>
        <taxon>Pseudomonadati</taxon>
        <taxon>Pseudomonadota</taxon>
        <taxon>Alphaproteobacteria</taxon>
        <taxon>Rhodobacterales</taxon>
        <taxon>Roseobacteraceae</taxon>
        <taxon>Rubellimicrobium</taxon>
    </lineage>
</organism>
<dbReference type="AlphaFoldDB" id="A0A5C4N5P2"/>
<name>A0A5C4N5P2_9RHOB</name>
<evidence type="ECO:0000313" key="2">
    <source>
        <dbReference type="EMBL" id="TNC52362.1"/>
    </source>
</evidence>
<feature type="chain" id="PRO_5022946604" description="DUF11 domain-containing protein" evidence="1">
    <location>
        <begin position="22"/>
        <end position="185"/>
    </location>
</feature>
<accession>A0A5C4N5P2</accession>
<evidence type="ECO:0008006" key="4">
    <source>
        <dbReference type="Google" id="ProtNLM"/>
    </source>
</evidence>
<dbReference type="Proteomes" id="UP000305887">
    <property type="component" value="Unassembled WGS sequence"/>
</dbReference>